<protein>
    <submittedName>
        <fullName evidence="1">Uncharacterized protein</fullName>
    </submittedName>
</protein>
<organism evidence="1 2">
    <name type="scientific">Falsiroseomonas tokyonensis</name>
    <dbReference type="NCBI Taxonomy" id="430521"/>
    <lineage>
        <taxon>Bacteria</taxon>
        <taxon>Pseudomonadati</taxon>
        <taxon>Pseudomonadota</taxon>
        <taxon>Alphaproteobacteria</taxon>
        <taxon>Acetobacterales</taxon>
        <taxon>Roseomonadaceae</taxon>
        <taxon>Falsiroseomonas</taxon>
    </lineage>
</organism>
<evidence type="ECO:0000313" key="1">
    <source>
        <dbReference type="EMBL" id="MFC3001173.1"/>
    </source>
</evidence>
<name>A0ABV7BXG9_9PROT</name>
<dbReference type="Proteomes" id="UP001595420">
    <property type="component" value="Unassembled WGS sequence"/>
</dbReference>
<dbReference type="RefSeq" id="WP_216837253.1">
    <property type="nucleotide sequence ID" value="NZ_JAFNJS010000004.1"/>
</dbReference>
<reference evidence="2" key="1">
    <citation type="journal article" date="2019" name="Int. J. Syst. Evol. Microbiol.">
        <title>The Global Catalogue of Microorganisms (GCM) 10K type strain sequencing project: providing services to taxonomists for standard genome sequencing and annotation.</title>
        <authorList>
            <consortium name="The Broad Institute Genomics Platform"/>
            <consortium name="The Broad Institute Genome Sequencing Center for Infectious Disease"/>
            <person name="Wu L."/>
            <person name="Ma J."/>
        </authorList>
    </citation>
    <scope>NUCLEOTIDE SEQUENCE [LARGE SCALE GENOMIC DNA]</scope>
    <source>
        <strain evidence="2">CGMCC 1.16855</strain>
    </source>
</reference>
<keyword evidence="2" id="KW-1185">Reference proteome</keyword>
<proteinExistence type="predicted"/>
<evidence type="ECO:0000313" key="2">
    <source>
        <dbReference type="Proteomes" id="UP001595420"/>
    </source>
</evidence>
<dbReference type="EMBL" id="JBHRSB010000004">
    <property type="protein sequence ID" value="MFC3001173.1"/>
    <property type="molecule type" value="Genomic_DNA"/>
</dbReference>
<accession>A0ABV7BXG9</accession>
<sequence length="275" mass="28112">MPGSSLPISFLPGQRGGNNHARVTSAIRMLGMLLLLCGLAGAPALAQDDPLVQRGVPAEATAETAVQAREQALNAGQRLAYERMAAATGLSASASTQQIESMVRSLVIESERINARTYTARITVNFNPQRVAAAGGRVPAGEAPATPGGMGTEAPAAPVASGPAVATVEALASYRSFAEWVEITRRLGSAAPVARFEVVTLAGDQARLRLGLRSQPPEAAMELAGLGLSLGQAPPGVVDPRLAGLAGRPPQGQGMSQGAGQRVGEGWRLSLAGGR</sequence>
<gene>
    <name evidence="1" type="ORF">ACFOD3_14805</name>
</gene>
<comment type="caution">
    <text evidence="1">The sequence shown here is derived from an EMBL/GenBank/DDBJ whole genome shotgun (WGS) entry which is preliminary data.</text>
</comment>